<gene>
    <name evidence="2" type="ORF">LOC62_03G004326</name>
</gene>
<accession>A0AAF0YBX6</accession>
<dbReference type="AlphaFoldDB" id="A0AAF0YBX6"/>
<evidence type="ECO:0000313" key="2">
    <source>
        <dbReference type="EMBL" id="WOO80798.1"/>
    </source>
</evidence>
<dbReference type="GeneID" id="87807564"/>
<feature type="signal peptide" evidence="1">
    <location>
        <begin position="1"/>
        <end position="20"/>
    </location>
</feature>
<organism evidence="2 3">
    <name type="scientific">Vanrija pseudolonga</name>
    <dbReference type="NCBI Taxonomy" id="143232"/>
    <lineage>
        <taxon>Eukaryota</taxon>
        <taxon>Fungi</taxon>
        <taxon>Dikarya</taxon>
        <taxon>Basidiomycota</taxon>
        <taxon>Agaricomycotina</taxon>
        <taxon>Tremellomycetes</taxon>
        <taxon>Trichosporonales</taxon>
        <taxon>Trichosporonaceae</taxon>
        <taxon>Vanrija</taxon>
    </lineage>
</organism>
<keyword evidence="1" id="KW-0732">Signal</keyword>
<dbReference type="Proteomes" id="UP000827549">
    <property type="component" value="Chromosome 3"/>
</dbReference>
<dbReference type="RefSeq" id="XP_062626830.1">
    <property type="nucleotide sequence ID" value="XM_062770846.1"/>
</dbReference>
<reference evidence="2" key="1">
    <citation type="submission" date="2023-10" db="EMBL/GenBank/DDBJ databases">
        <authorList>
            <person name="Noh H."/>
        </authorList>
    </citation>
    <scope>NUCLEOTIDE SEQUENCE</scope>
    <source>
        <strain evidence="2">DUCC4014</strain>
    </source>
</reference>
<proteinExistence type="predicted"/>
<evidence type="ECO:0000313" key="3">
    <source>
        <dbReference type="Proteomes" id="UP000827549"/>
    </source>
</evidence>
<name>A0AAF0YBX6_9TREE</name>
<feature type="chain" id="PRO_5041964614" evidence="1">
    <location>
        <begin position="21"/>
        <end position="89"/>
    </location>
</feature>
<dbReference type="EMBL" id="CP086716">
    <property type="protein sequence ID" value="WOO80798.1"/>
    <property type="molecule type" value="Genomic_DNA"/>
</dbReference>
<evidence type="ECO:0000256" key="1">
    <source>
        <dbReference type="SAM" id="SignalP"/>
    </source>
</evidence>
<protein>
    <submittedName>
        <fullName evidence="2">Uncharacterized protein</fullName>
    </submittedName>
</protein>
<sequence>MLFTNILITLVAVAASAVSAAPTDSDASVPAQAYDGSIAERGYNPPYRTPCGATTIPFNMKCCGNNSGYSCPKNKVCNYRNNGWWCDRM</sequence>
<keyword evidence="3" id="KW-1185">Reference proteome</keyword>